<evidence type="ECO:0000256" key="2">
    <source>
        <dbReference type="ARBA" id="ARBA00022908"/>
    </source>
</evidence>
<dbReference type="InterPro" id="IPR013762">
    <property type="entry name" value="Integrase-like_cat_sf"/>
</dbReference>
<dbReference type="InterPro" id="IPR044068">
    <property type="entry name" value="CB"/>
</dbReference>
<keyword evidence="4" id="KW-0233">DNA recombination</keyword>
<evidence type="ECO:0000256" key="4">
    <source>
        <dbReference type="ARBA" id="ARBA00023172"/>
    </source>
</evidence>
<dbReference type="PROSITE" id="PS51898">
    <property type="entry name" value="TYR_RECOMBINASE"/>
    <property type="match status" value="1"/>
</dbReference>
<evidence type="ECO:0000313" key="8">
    <source>
        <dbReference type="EMBL" id="ADE39991.1"/>
    </source>
</evidence>
<dbReference type="PANTHER" id="PTHR30629">
    <property type="entry name" value="PROPHAGE INTEGRASE"/>
    <property type="match status" value="1"/>
</dbReference>
<reference evidence="8 9" key="1">
    <citation type="journal article" date="2010" name="J. Bacteriol.">
        <title>Complete genome sequence of "Candidatus Puniceispirillum marinum" IMCC1322, a representative of the SAR116 clade in the Alphaproteobacteria.</title>
        <authorList>
            <person name="Oh H.M."/>
            <person name="Kwon K.K."/>
            <person name="Kang I."/>
            <person name="Kang S.G."/>
            <person name="Lee J.H."/>
            <person name="Kim S.J."/>
            <person name="Cho J.C."/>
        </authorList>
    </citation>
    <scope>NUCLEOTIDE SEQUENCE [LARGE SCALE GENOMIC DNA]</scope>
    <source>
        <strain evidence="8 9">IMCC1322</strain>
    </source>
</reference>
<protein>
    <submittedName>
        <fullName evidence="8">Phage integrase family protein</fullName>
    </submittedName>
</protein>
<dbReference type="Gene3D" id="1.10.443.10">
    <property type="entry name" value="Intergrase catalytic core"/>
    <property type="match status" value="1"/>
</dbReference>
<dbReference type="InterPro" id="IPR011010">
    <property type="entry name" value="DNA_brk_join_enz"/>
</dbReference>
<evidence type="ECO:0000256" key="3">
    <source>
        <dbReference type="ARBA" id="ARBA00023125"/>
    </source>
</evidence>
<keyword evidence="9" id="KW-1185">Reference proteome</keyword>
<comment type="similarity">
    <text evidence="1">Belongs to the 'phage' integrase family.</text>
</comment>
<evidence type="ECO:0000259" key="7">
    <source>
        <dbReference type="PROSITE" id="PS51900"/>
    </source>
</evidence>
<dbReference type="Gene3D" id="1.10.150.130">
    <property type="match status" value="1"/>
</dbReference>
<keyword evidence="2" id="KW-0229">DNA integration</keyword>
<proteinExistence type="inferred from homology"/>
<feature type="domain" description="Core-binding (CB)" evidence="7">
    <location>
        <begin position="95"/>
        <end position="175"/>
    </location>
</feature>
<dbReference type="Proteomes" id="UP000007460">
    <property type="component" value="Chromosome"/>
</dbReference>
<evidence type="ECO:0000313" key="9">
    <source>
        <dbReference type="Proteomes" id="UP000007460"/>
    </source>
</evidence>
<dbReference type="InterPro" id="IPR053876">
    <property type="entry name" value="Phage_int_M"/>
</dbReference>
<dbReference type="Pfam" id="PF00589">
    <property type="entry name" value="Phage_integrase"/>
    <property type="match status" value="1"/>
</dbReference>
<dbReference type="InterPro" id="IPR002104">
    <property type="entry name" value="Integrase_catalytic"/>
</dbReference>
<accession>D5BME8</accession>
<dbReference type="GO" id="GO:0015074">
    <property type="term" value="P:DNA integration"/>
    <property type="evidence" value="ECO:0007669"/>
    <property type="project" value="UniProtKB-KW"/>
</dbReference>
<dbReference type="eggNOG" id="COG0582">
    <property type="taxonomic scope" value="Bacteria"/>
</dbReference>
<dbReference type="InterPro" id="IPR010998">
    <property type="entry name" value="Integrase_recombinase_N"/>
</dbReference>
<dbReference type="SUPFAM" id="SSF56349">
    <property type="entry name" value="DNA breaking-rejoining enzymes"/>
    <property type="match status" value="1"/>
</dbReference>
<keyword evidence="3 5" id="KW-0238">DNA-binding</keyword>
<dbReference type="Gene3D" id="3.30.160.390">
    <property type="entry name" value="Integrase, DNA-binding domain"/>
    <property type="match status" value="1"/>
</dbReference>
<dbReference type="AlphaFoldDB" id="D5BME8"/>
<dbReference type="GO" id="GO:0003677">
    <property type="term" value="F:DNA binding"/>
    <property type="evidence" value="ECO:0007669"/>
    <property type="project" value="UniProtKB-UniRule"/>
</dbReference>
<dbReference type="HOGENOM" id="CLU_027562_17_7_5"/>
<sequence>MKRCKSLSDDLVARLPAASNMKSREYTIYDRAVSVFGVRVRDTGHKSYILMTKRKGRPLRMTIGAVQHMTCDAARQRALDHLATDCGASSDPAITLGALVAGRWHDEHLMRCKPSTQRTYRNMLQNQLIPNFGTMQLDAITREAIADWFDRFSQTAPGNANRGLILLNQILNFAVRHGLLARNVAAGLTKNKGKKLTRFLSGEELARLYHVMDEHVADCPRTERKQGRDIVRLLILTGCRKGEILRLRWDEIDGDRLRLKDSKTGPREVHLSLSARAILDRHKRATRSHAGGHGSQYRDGYVFPSKICPDQPITSIESFWYAVRQRAGLDDVRLHDLRHTFASHAVMSGVPLPVVARLLGHSKISMTMRYAHVGDAQAAAAAELVGARVAELLDVP</sequence>
<dbReference type="PANTHER" id="PTHR30629:SF2">
    <property type="entry name" value="PROPHAGE INTEGRASE INTS-RELATED"/>
    <property type="match status" value="1"/>
</dbReference>
<dbReference type="CDD" id="cd00796">
    <property type="entry name" value="INT_Rci_Hp1_C"/>
    <property type="match status" value="1"/>
</dbReference>
<evidence type="ECO:0000259" key="6">
    <source>
        <dbReference type="PROSITE" id="PS51898"/>
    </source>
</evidence>
<name>D5BME8_PUNMI</name>
<dbReference type="OrthoDB" id="7298605at2"/>
<dbReference type="EMBL" id="CP001751">
    <property type="protein sequence ID" value="ADE39991.1"/>
    <property type="molecule type" value="Genomic_DNA"/>
</dbReference>
<dbReference type="GO" id="GO:0006310">
    <property type="term" value="P:DNA recombination"/>
    <property type="evidence" value="ECO:0007669"/>
    <property type="project" value="UniProtKB-KW"/>
</dbReference>
<dbReference type="STRING" id="488538.SAR116_1748"/>
<feature type="domain" description="Tyr recombinase" evidence="6">
    <location>
        <begin position="195"/>
        <end position="383"/>
    </location>
</feature>
<dbReference type="KEGG" id="apb:SAR116_1748"/>
<dbReference type="InterPro" id="IPR050808">
    <property type="entry name" value="Phage_Integrase"/>
</dbReference>
<dbReference type="RefSeq" id="WP_013046618.1">
    <property type="nucleotide sequence ID" value="NC_014010.1"/>
</dbReference>
<gene>
    <name evidence="8" type="ordered locus">SAR116_1748</name>
</gene>
<dbReference type="PROSITE" id="PS51900">
    <property type="entry name" value="CB"/>
    <property type="match status" value="1"/>
</dbReference>
<dbReference type="Pfam" id="PF22022">
    <property type="entry name" value="Phage_int_M"/>
    <property type="match status" value="1"/>
</dbReference>
<organism evidence="8 9">
    <name type="scientific">Puniceispirillum marinum (strain IMCC1322)</name>
    <dbReference type="NCBI Taxonomy" id="488538"/>
    <lineage>
        <taxon>Bacteria</taxon>
        <taxon>Pseudomonadati</taxon>
        <taxon>Pseudomonadota</taxon>
        <taxon>Alphaproteobacteria</taxon>
        <taxon>Candidatus Puniceispirillales</taxon>
        <taxon>Candidatus Puniceispirillaceae</taxon>
        <taxon>Candidatus Puniceispirillum</taxon>
    </lineage>
</organism>
<dbReference type="InterPro" id="IPR038488">
    <property type="entry name" value="Integrase_DNA-bd_sf"/>
</dbReference>
<evidence type="ECO:0000256" key="5">
    <source>
        <dbReference type="PROSITE-ProRule" id="PRU01248"/>
    </source>
</evidence>
<evidence type="ECO:0000256" key="1">
    <source>
        <dbReference type="ARBA" id="ARBA00008857"/>
    </source>
</evidence>